<feature type="region of interest" description="Disordered" evidence="7">
    <location>
        <begin position="181"/>
        <end position="201"/>
    </location>
</feature>
<comment type="subunit">
    <text evidence="6">Homodimer. Heterodimer with Jra. The kay-Jra heterodimer binds more stably to the AP-1 site than either of the two proteins alone.</text>
</comment>
<dbReference type="PANTHER" id="PTHR23351">
    <property type="entry name" value="FOS TRANSCRIPTION FACTOR-RELATED"/>
    <property type="match status" value="1"/>
</dbReference>
<evidence type="ECO:0000256" key="1">
    <source>
        <dbReference type="ARBA" id="ARBA00007619"/>
    </source>
</evidence>
<organism evidence="9 10">
    <name type="scientific">Allacma fusca</name>
    <dbReference type="NCBI Taxonomy" id="39272"/>
    <lineage>
        <taxon>Eukaryota</taxon>
        <taxon>Metazoa</taxon>
        <taxon>Ecdysozoa</taxon>
        <taxon>Arthropoda</taxon>
        <taxon>Hexapoda</taxon>
        <taxon>Collembola</taxon>
        <taxon>Symphypleona</taxon>
        <taxon>Sminthuridae</taxon>
        <taxon>Allacma</taxon>
    </lineage>
</organism>
<comment type="similarity">
    <text evidence="1">Belongs to the bZIP family. Fos subfamily.</text>
</comment>
<keyword evidence="4" id="KW-0010">Activator</keyword>
<name>A0A8J2JPZ5_9HEXA</name>
<proteinExistence type="inferred from homology"/>
<keyword evidence="2" id="KW-0805">Transcription regulation</keyword>
<feature type="domain" description="BZIP" evidence="8">
    <location>
        <begin position="117"/>
        <end position="180"/>
    </location>
</feature>
<dbReference type="PANTHER" id="PTHR23351:SF56">
    <property type="entry name" value="KAYAK"/>
    <property type="match status" value="1"/>
</dbReference>
<sequence>MSSFSVAGNNNGVVTLTTPTLTPTTMRNIEQSILDSTPYVEDHEEVGSFIPPLPTCINLVTSNWQGGSISTKLDAVDTSEEDVKSSKKSSKKMGKSSHKTGGGRRPKMDKNISPEEEERRRLRRERNKLAAARCRKRRVDHTNSLVEETQNLESKKSRLQDQITKLQAEREELEFILSAHNPNCSKSANNTAPSNKPKRPNTLPMTVIKQEQESLSTPSAGLDLDWSSLPPTGLTPSFTPITPSTNIFALIDEEAKSTKATKLVQL</sequence>
<reference evidence="9" key="1">
    <citation type="submission" date="2021-06" db="EMBL/GenBank/DDBJ databases">
        <authorList>
            <person name="Hodson N. C."/>
            <person name="Mongue J. A."/>
            <person name="Jaron S. K."/>
        </authorList>
    </citation>
    <scope>NUCLEOTIDE SEQUENCE</scope>
</reference>
<dbReference type="AlphaFoldDB" id="A0A8J2JPZ5"/>
<dbReference type="SMART" id="SM00338">
    <property type="entry name" value="BRLZ"/>
    <property type="match status" value="1"/>
</dbReference>
<evidence type="ECO:0000313" key="9">
    <source>
        <dbReference type="EMBL" id="CAG7724064.1"/>
    </source>
</evidence>
<evidence type="ECO:0000256" key="6">
    <source>
        <dbReference type="ARBA" id="ARBA00044005"/>
    </source>
</evidence>
<dbReference type="InterPro" id="IPR000837">
    <property type="entry name" value="AP-1"/>
</dbReference>
<evidence type="ECO:0000256" key="4">
    <source>
        <dbReference type="ARBA" id="ARBA00023159"/>
    </source>
</evidence>
<dbReference type="GO" id="GO:0005634">
    <property type="term" value="C:nucleus"/>
    <property type="evidence" value="ECO:0007669"/>
    <property type="project" value="TreeGrafter"/>
</dbReference>
<feature type="compositionally biased region" description="Polar residues" evidence="7">
    <location>
        <begin position="181"/>
        <end position="194"/>
    </location>
</feature>
<dbReference type="EMBL" id="CAJVCH010105476">
    <property type="protein sequence ID" value="CAG7724064.1"/>
    <property type="molecule type" value="Genomic_DNA"/>
</dbReference>
<dbReference type="GO" id="GO:0000978">
    <property type="term" value="F:RNA polymerase II cis-regulatory region sequence-specific DNA binding"/>
    <property type="evidence" value="ECO:0007669"/>
    <property type="project" value="TreeGrafter"/>
</dbReference>
<evidence type="ECO:0000259" key="8">
    <source>
        <dbReference type="PROSITE" id="PS50217"/>
    </source>
</evidence>
<protein>
    <recommendedName>
        <fullName evidence="8">BZIP domain-containing protein</fullName>
    </recommendedName>
</protein>
<dbReference type="FunFam" id="1.20.5.170:FF:000006">
    <property type="entry name" value="fos-related antigen 2 isoform X1"/>
    <property type="match status" value="1"/>
</dbReference>
<dbReference type="GO" id="GO:0000981">
    <property type="term" value="F:DNA-binding transcription factor activity, RNA polymerase II-specific"/>
    <property type="evidence" value="ECO:0007669"/>
    <property type="project" value="TreeGrafter"/>
</dbReference>
<evidence type="ECO:0000256" key="2">
    <source>
        <dbReference type="ARBA" id="ARBA00023015"/>
    </source>
</evidence>
<gene>
    <name evidence="9" type="ORF">AFUS01_LOCUS13107</name>
</gene>
<dbReference type="PROSITE" id="PS00036">
    <property type="entry name" value="BZIP_BASIC"/>
    <property type="match status" value="1"/>
</dbReference>
<accession>A0A8J2JPZ5</accession>
<evidence type="ECO:0000256" key="3">
    <source>
        <dbReference type="ARBA" id="ARBA00023125"/>
    </source>
</evidence>
<dbReference type="Proteomes" id="UP000708208">
    <property type="component" value="Unassembled WGS sequence"/>
</dbReference>
<feature type="compositionally biased region" description="Basic residues" evidence="7">
    <location>
        <begin position="86"/>
        <end position="105"/>
    </location>
</feature>
<dbReference type="InterPro" id="IPR004827">
    <property type="entry name" value="bZIP"/>
</dbReference>
<comment type="caution">
    <text evidence="9">The sequence shown here is derived from an EMBL/GenBank/DDBJ whole genome shotgun (WGS) entry which is preliminary data.</text>
</comment>
<dbReference type="Pfam" id="PF03131">
    <property type="entry name" value="bZIP_Maf"/>
    <property type="match status" value="1"/>
</dbReference>
<evidence type="ECO:0000256" key="7">
    <source>
        <dbReference type="SAM" id="MobiDB-lite"/>
    </source>
</evidence>
<dbReference type="InterPro" id="IPR004826">
    <property type="entry name" value="bZIP_Maf"/>
</dbReference>
<evidence type="ECO:0000313" key="10">
    <source>
        <dbReference type="Proteomes" id="UP000708208"/>
    </source>
</evidence>
<evidence type="ECO:0000256" key="5">
    <source>
        <dbReference type="ARBA" id="ARBA00023163"/>
    </source>
</evidence>
<feature type="compositionally biased region" description="Basic and acidic residues" evidence="7">
    <location>
        <begin position="106"/>
        <end position="120"/>
    </location>
</feature>
<dbReference type="OrthoDB" id="5866312at2759"/>
<dbReference type="CDD" id="cd14721">
    <property type="entry name" value="bZIP_Fos"/>
    <property type="match status" value="1"/>
</dbReference>
<keyword evidence="3" id="KW-0238">DNA-binding</keyword>
<feature type="region of interest" description="Disordered" evidence="7">
    <location>
        <begin position="73"/>
        <end position="123"/>
    </location>
</feature>
<keyword evidence="10" id="KW-1185">Reference proteome</keyword>
<keyword evidence="5" id="KW-0804">Transcription</keyword>
<dbReference type="PROSITE" id="PS50217">
    <property type="entry name" value="BZIP"/>
    <property type="match status" value="1"/>
</dbReference>